<dbReference type="Proteomes" id="UP001163223">
    <property type="component" value="Chromosome"/>
</dbReference>
<gene>
    <name evidence="1" type="ORF">OXU80_22235</name>
</gene>
<keyword evidence="2" id="KW-1185">Reference proteome</keyword>
<protein>
    <submittedName>
        <fullName evidence="1">Uncharacterized protein</fullName>
    </submittedName>
</protein>
<dbReference type="EMBL" id="CP113520">
    <property type="protein sequence ID" value="WAJ27534.1"/>
    <property type="molecule type" value="Genomic_DNA"/>
</dbReference>
<name>A0ACD4NL10_9HYPH</name>
<organism evidence="1 2">
    <name type="scientific">Antarcticirhabdus aurantiaca</name>
    <dbReference type="NCBI Taxonomy" id="2606717"/>
    <lineage>
        <taxon>Bacteria</taxon>
        <taxon>Pseudomonadati</taxon>
        <taxon>Pseudomonadota</taxon>
        <taxon>Alphaproteobacteria</taxon>
        <taxon>Hyphomicrobiales</taxon>
        <taxon>Aurantimonadaceae</taxon>
        <taxon>Antarcticirhabdus</taxon>
    </lineage>
</organism>
<evidence type="ECO:0000313" key="1">
    <source>
        <dbReference type="EMBL" id="WAJ27534.1"/>
    </source>
</evidence>
<accession>A0ACD4NL10</accession>
<reference evidence="1" key="1">
    <citation type="submission" date="2022-11" db="EMBL/GenBank/DDBJ databases">
        <title>beta-Carotene-producing bacterium, Jeongeuplla avenae sp. nov., alleviates the salt stress of Arabidopsis seedlings.</title>
        <authorList>
            <person name="Jiang L."/>
            <person name="Lee J."/>
        </authorList>
    </citation>
    <scope>NUCLEOTIDE SEQUENCE</scope>
    <source>
        <strain evidence="1">DY_R2A_6</strain>
    </source>
</reference>
<evidence type="ECO:0000313" key="2">
    <source>
        <dbReference type="Proteomes" id="UP001163223"/>
    </source>
</evidence>
<proteinExistence type="predicted"/>
<sequence length="70" mass="7979">MTQEAKTPRRLIDAEVKDARQIVYYLDDHDVVAVLDRDIVLEASGYEIDREAGTIRVLRRPAGQVRLLVS</sequence>